<dbReference type="InterPro" id="IPR053168">
    <property type="entry name" value="Glutamic_endopeptidase"/>
</dbReference>
<dbReference type="InterPro" id="IPR025521">
    <property type="entry name" value="Neprosin_propep"/>
</dbReference>
<organism evidence="3 4">
    <name type="scientific">Morella rubra</name>
    <name type="common">Chinese bayberry</name>
    <dbReference type="NCBI Taxonomy" id="262757"/>
    <lineage>
        <taxon>Eukaryota</taxon>
        <taxon>Viridiplantae</taxon>
        <taxon>Streptophyta</taxon>
        <taxon>Embryophyta</taxon>
        <taxon>Tracheophyta</taxon>
        <taxon>Spermatophyta</taxon>
        <taxon>Magnoliopsida</taxon>
        <taxon>eudicotyledons</taxon>
        <taxon>Gunneridae</taxon>
        <taxon>Pentapetalae</taxon>
        <taxon>rosids</taxon>
        <taxon>fabids</taxon>
        <taxon>Fagales</taxon>
        <taxon>Myricaceae</taxon>
        <taxon>Morella</taxon>
    </lineage>
</organism>
<dbReference type="EMBL" id="RXIC02000024">
    <property type="protein sequence ID" value="KAB1209039.1"/>
    <property type="molecule type" value="Genomic_DNA"/>
</dbReference>
<feature type="chain" id="PRO_5025522647" description="Neprosin PEP catalytic domain-containing protein" evidence="1">
    <location>
        <begin position="21"/>
        <end position="434"/>
    </location>
</feature>
<proteinExistence type="predicted"/>
<evidence type="ECO:0000256" key="1">
    <source>
        <dbReference type="SAM" id="SignalP"/>
    </source>
</evidence>
<protein>
    <recommendedName>
        <fullName evidence="2">Neprosin PEP catalytic domain-containing protein</fullName>
    </recommendedName>
</protein>
<gene>
    <name evidence="3" type="ORF">CJ030_MR6G010444</name>
</gene>
<feature type="domain" description="Neprosin PEP catalytic" evidence="2">
    <location>
        <begin position="182"/>
        <end position="430"/>
    </location>
</feature>
<dbReference type="PANTHER" id="PTHR31589">
    <property type="entry name" value="PROTEIN, PUTATIVE (DUF239)-RELATED-RELATED"/>
    <property type="match status" value="1"/>
</dbReference>
<comment type="caution">
    <text evidence="3">The sequence shown here is derived from an EMBL/GenBank/DDBJ whole genome shotgun (WGS) entry which is preliminary data.</text>
</comment>
<dbReference type="AlphaFoldDB" id="A0A6A1V862"/>
<keyword evidence="4" id="KW-1185">Reference proteome</keyword>
<evidence type="ECO:0000313" key="3">
    <source>
        <dbReference type="EMBL" id="KAB1209039.1"/>
    </source>
</evidence>
<reference evidence="3 4" key="1">
    <citation type="journal article" date="2019" name="Plant Biotechnol. J.">
        <title>The red bayberry genome and genetic basis of sex determination.</title>
        <authorList>
            <person name="Jia H.M."/>
            <person name="Jia H.J."/>
            <person name="Cai Q.L."/>
            <person name="Wang Y."/>
            <person name="Zhao H.B."/>
            <person name="Yang W.F."/>
            <person name="Wang G.Y."/>
            <person name="Li Y.H."/>
            <person name="Zhan D.L."/>
            <person name="Shen Y.T."/>
            <person name="Niu Q.F."/>
            <person name="Chang L."/>
            <person name="Qiu J."/>
            <person name="Zhao L."/>
            <person name="Xie H.B."/>
            <person name="Fu W.Y."/>
            <person name="Jin J."/>
            <person name="Li X.W."/>
            <person name="Jiao Y."/>
            <person name="Zhou C.C."/>
            <person name="Tu T."/>
            <person name="Chai C.Y."/>
            <person name="Gao J.L."/>
            <person name="Fan L.J."/>
            <person name="van de Weg E."/>
            <person name="Wang J.Y."/>
            <person name="Gao Z.S."/>
        </authorList>
    </citation>
    <scope>NUCLEOTIDE SEQUENCE [LARGE SCALE GENOMIC DNA]</scope>
    <source>
        <tissue evidence="3">Leaves</tissue>
    </source>
</reference>
<feature type="signal peptide" evidence="1">
    <location>
        <begin position="1"/>
        <end position="20"/>
    </location>
</feature>
<dbReference type="Gene3D" id="3.90.1320.10">
    <property type="entry name" value="Outer-capsid protein sigma 3, large lobe"/>
    <property type="match status" value="1"/>
</dbReference>
<evidence type="ECO:0000313" key="4">
    <source>
        <dbReference type="Proteomes" id="UP000516437"/>
    </source>
</evidence>
<keyword evidence="1" id="KW-0732">Signal</keyword>
<sequence length="434" mass="48301">MASRAIRGFLVVLYLSLSFAYNEGAESVGDLEIDLQLKILNKPYVKSIKTEEGDIFDCVDIYKQPAFDHPLLKNHSVQMKPSAFPKELVAAPTSSPHSHKSSAVGLSEACPLGTVPIRRTRKEELLWAKAFKKNSQSNAAAPPHSDKSSVVRGLSEACPLTNTAPIRRTRKEEIRAKRSRTTLISQTQQHPLPYATKILPGDPSKHYLGAAGLLNIQNPALTVNQFSQAFVQLRSGVDTLQFGWMVNPKLYGDNKTRTFASVAAGDYGCFNMLCTGFVQVNQEFPLGYVLRNISEYDGEQYYVRNAIFKDPKSGDWWLAHNDFEQTVGYWPKTLFSSLSSSAEEIQWGGGVHTDVIASSPFMGSGHFAEEGFREAAYIRNYQIIDESNQLQFPDENVLQYLTDSPHCYHICPLKGLDHAFLYGGPGGYCEKQLS</sequence>
<accession>A0A6A1V862</accession>
<dbReference type="Pfam" id="PF14365">
    <property type="entry name" value="Neprosin_AP"/>
    <property type="match status" value="1"/>
</dbReference>
<evidence type="ECO:0000259" key="2">
    <source>
        <dbReference type="PROSITE" id="PS52045"/>
    </source>
</evidence>
<dbReference type="PROSITE" id="PS52045">
    <property type="entry name" value="NEPROSIN_PEP_CD"/>
    <property type="match status" value="1"/>
</dbReference>
<dbReference type="Pfam" id="PF03080">
    <property type="entry name" value="Neprosin"/>
    <property type="match status" value="1"/>
</dbReference>
<dbReference type="InterPro" id="IPR004314">
    <property type="entry name" value="Neprosin"/>
</dbReference>
<dbReference type="PANTHER" id="PTHR31589:SF246">
    <property type="entry name" value="CARBOXYL-TERMINAL PEPTIDASE"/>
    <property type="match status" value="1"/>
</dbReference>
<name>A0A6A1V862_9ROSI</name>
<dbReference type="Proteomes" id="UP000516437">
    <property type="component" value="Chromosome 6"/>
</dbReference>
<dbReference type="OrthoDB" id="1858978at2759"/>